<evidence type="ECO:0000313" key="3">
    <source>
        <dbReference type="Proteomes" id="UP000823775"/>
    </source>
</evidence>
<dbReference type="PROSITE" id="PS51388">
    <property type="entry name" value="GED"/>
    <property type="match status" value="1"/>
</dbReference>
<sequence length="132" mass="15147">MGFYKPPSVLRPGETETEYQVEIIVTKLLITSYYDIVRRNIQDLVPKAIMLEFLSPESIMFWENLFEDLLREQEDVVNQRRTTAEMCHALRQAVETLDEFVADVSTLSSSDSMDALPKLSYLPSNSYSKSTA</sequence>
<accession>A0ABS8WML5</accession>
<dbReference type="SMART" id="SM00302">
    <property type="entry name" value="GED"/>
    <property type="match status" value="1"/>
</dbReference>
<protein>
    <recommendedName>
        <fullName evidence="1">GED domain-containing protein</fullName>
    </recommendedName>
</protein>
<comment type="caution">
    <text evidence="2">The sequence shown here is derived from an EMBL/GenBank/DDBJ whole genome shotgun (WGS) entry which is preliminary data.</text>
</comment>
<name>A0ABS8WML5_DATST</name>
<dbReference type="EMBL" id="JACEIK010008141">
    <property type="protein sequence ID" value="MCE3051067.1"/>
    <property type="molecule type" value="Genomic_DNA"/>
</dbReference>
<proteinExistence type="predicted"/>
<dbReference type="InterPro" id="IPR020850">
    <property type="entry name" value="GED_dom"/>
</dbReference>
<dbReference type="Pfam" id="PF02212">
    <property type="entry name" value="GED"/>
    <property type="match status" value="1"/>
</dbReference>
<evidence type="ECO:0000259" key="1">
    <source>
        <dbReference type="PROSITE" id="PS51388"/>
    </source>
</evidence>
<dbReference type="Gene3D" id="1.20.120.1240">
    <property type="entry name" value="Dynamin, middle domain"/>
    <property type="match status" value="1"/>
</dbReference>
<dbReference type="Proteomes" id="UP000823775">
    <property type="component" value="Unassembled WGS sequence"/>
</dbReference>
<reference evidence="2 3" key="1">
    <citation type="journal article" date="2021" name="BMC Genomics">
        <title>Datura genome reveals duplications of psychoactive alkaloid biosynthetic genes and high mutation rate following tissue culture.</title>
        <authorList>
            <person name="Rajewski A."/>
            <person name="Carter-House D."/>
            <person name="Stajich J."/>
            <person name="Litt A."/>
        </authorList>
    </citation>
    <scope>NUCLEOTIDE SEQUENCE [LARGE SCALE GENOMIC DNA]</scope>
    <source>
        <strain evidence="2">AR-01</strain>
    </source>
</reference>
<gene>
    <name evidence="2" type="ORF">HAX54_048859</name>
</gene>
<evidence type="ECO:0000313" key="2">
    <source>
        <dbReference type="EMBL" id="MCE3051067.1"/>
    </source>
</evidence>
<keyword evidence="3" id="KW-1185">Reference proteome</keyword>
<dbReference type="InterPro" id="IPR003130">
    <property type="entry name" value="GED"/>
</dbReference>
<feature type="domain" description="GED" evidence="1">
    <location>
        <begin position="23"/>
        <end position="105"/>
    </location>
</feature>
<organism evidence="2 3">
    <name type="scientific">Datura stramonium</name>
    <name type="common">Jimsonweed</name>
    <name type="synonym">Common thornapple</name>
    <dbReference type="NCBI Taxonomy" id="4076"/>
    <lineage>
        <taxon>Eukaryota</taxon>
        <taxon>Viridiplantae</taxon>
        <taxon>Streptophyta</taxon>
        <taxon>Embryophyta</taxon>
        <taxon>Tracheophyta</taxon>
        <taxon>Spermatophyta</taxon>
        <taxon>Magnoliopsida</taxon>
        <taxon>eudicotyledons</taxon>
        <taxon>Gunneridae</taxon>
        <taxon>Pentapetalae</taxon>
        <taxon>asterids</taxon>
        <taxon>lamiids</taxon>
        <taxon>Solanales</taxon>
        <taxon>Solanaceae</taxon>
        <taxon>Solanoideae</taxon>
        <taxon>Datureae</taxon>
        <taxon>Datura</taxon>
    </lineage>
</organism>